<feature type="region of interest" description="Disordered" evidence="1">
    <location>
        <begin position="188"/>
        <end position="208"/>
    </location>
</feature>
<reference evidence="3" key="1">
    <citation type="journal article" date="2018" name="Virus Res.">
        <title>Identification and whole genome characterization of novel anelloviruses in masked palm civets (Paguma larvata): Segregation into four distinct clades.</title>
        <authorList>
            <person name="Nishizawa T."/>
            <person name="Sugimoto Y."/>
            <person name="Takeda T."/>
            <person name="Kodera Y."/>
            <person name="Hatano Y."/>
            <person name="Takahashi M."/>
            <person name="Okamoto H."/>
        </authorList>
    </citation>
    <scope>NUCLEOTIDE SEQUENCE</scope>
    <source>
        <strain evidence="3">Pl-TTV5-1</strain>
    </source>
</reference>
<evidence type="ECO:0000259" key="2">
    <source>
        <dbReference type="Pfam" id="PF02957"/>
    </source>
</evidence>
<proteinExistence type="predicted"/>
<feature type="domain" description="Hepatitis TT virus Orf2/Gyrovirus Vp2 N-terminal" evidence="2">
    <location>
        <begin position="33"/>
        <end position="72"/>
    </location>
</feature>
<feature type="region of interest" description="Disordered" evidence="1">
    <location>
        <begin position="128"/>
        <end position="153"/>
    </location>
</feature>
<evidence type="ECO:0000313" key="3">
    <source>
        <dbReference type="EMBL" id="BBE36927.1"/>
    </source>
</evidence>
<dbReference type="EMBL" id="LC387539">
    <property type="protein sequence ID" value="BBE36927.1"/>
    <property type="molecule type" value="Genomic_DNA"/>
</dbReference>
<dbReference type="InterPro" id="IPR004118">
    <property type="entry name" value="HEV_TT_vir_Orf2/Gyrovir_Vp2_N"/>
</dbReference>
<protein>
    <recommendedName>
        <fullName evidence="2">Hepatitis TT virus Orf2/Gyrovirus Vp2 N-terminal domain-containing protein</fullName>
    </recommendedName>
</protein>
<evidence type="ECO:0000256" key="1">
    <source>
        <dbReference type="SAM" id="MobiDB-lite"/>
    </source>
</evidence>
<name>A0A348BSP0_9VIRU</name>
<feature type="compositionally biased region" description="Polar residues" evidence="1">
    <location>
        <begin position="128"/>
        <end position="141"/>
    </location>
</feature>
<feature type="compositionally biased region" description="Basic and acidic residues" evidence="1">
    <location>
        <begin position="188"/>
        <end position="197"/>
    </location>
</feature>
<organism evidence="3">
    <name type="scientific">Paguma larvata torque teno virus</name>
    <dbReference type="NCBI Taxonomy" id="2219036"/>
    <lineage>
        <taxon>Viruses</taxon>
        <taxon>Monodnaviria</taxon>
        <taxon>Shotokuvirae</taxon>
        <taxon>Commensaviricota</taxon>
        <taxon>Cardeaviricetes</taxon>
        <taxon>Sanitavirales</taxon>
        <taxon>Anelloviridae</taxon>
        <taxon>Etatorquevirus</taxon>
        <taxon>Etatorquevirus viver3</taxon>
    </lineage>
</organism>
<dbReference type="Pfam" id="PF02957">
    <property type="entry name" value="TT_ORF2-like"/>
    <property type="match status" value="1"/>
</dbReference>
<sequence>MDNGGTGLLDTILPRRETCGSEENWNRALERYKLHEAIWKQSCSRTHSLFCNCGDWTSHIKLCGTGTGPGDGDSGGVAGIAGIIDDDPGLEFTDVVDGLQSVIPAQFNIQLSPPGTPTKTAYLQKPPSNGFLSPQKNQNLEDPNPVPVMGGRRGHTTRHIKVVQRKLKRHQRAMMKDPQLLRRVLKILEDDSEKSETSDSDSASSLSL</sequence>
<accession>A0A348BSP0</accession>